<keyword evidence="5" id="KW-0804">Transcription</keyword>
<feature type="compositionally biased region" description="Low complexity" evidence="6">
    <location>
        <begin position="180"/>
        <end position="201"/>
    </location>
</feature>
<dbReference type="PANTHER" id="PTHR46577">
    <property type="entry name" value="HTH-TYPE TRANSCRIPTIONAL REGULATORY PROTEIN GABR"/>
    <property type="match status" value="1"/>
</dbReference>
<feature type="region of interest" description="Disordered" evidence="6">
    <location>
        <begin position="180"/>
        <end position="211"/>
    </location>
</feature>
<evidence type="ECO:0000259" key="7">
    <source>
        <dbReference type="PROSITE" id="PS50949"/>
    </source>
</evidence>
<dbReference type="GO" id="GO:0030170">
    <property type="term" value="F:pyridoxal phosphate binding"/>
    <property type="evidence" value="ECO:0007669"/>
    <property type="project" value="InterPro"/>
</dbReference>
<dbReference type="InterPro" id="IPR015424">
    <property type="entry name" value="PyrdxlP-dep_Trfase"/>
</dbReference>
<dbReference type="HOGENOM" id="CLU_017584_0_1_4"/>
<comment type="similarity">
    <text evidence="1">In the C-terminal section; belongs to the class-I pyridoxal-phosphate-dependent aminotransferase family.</text>
</comment>
<evidence type="ECO:0000313" key="9">
    <source>
        <dbReference type="Proteomes" id="UP000031838"/>
    </source>
</evidence>
<dbReference type="Pfam" id="PF00155">
    <property type="entry name" value="Aminotran_1_2"/>
    <property type="match status" value="1"/>
</dbReference>
<keyword evidence="8" id="KW-0808">Transferase</keyword>
<dbReference type="Gene3D" id="3.40.640.10">
    <property type="entry name" value="Type I PLP-dependent aspartate aminotransferase-like (Major domain)"/>
    <property type="match status" value="1"/>
</dbReference>
<evidence type="ECO:0000313" key="8">
    <source>
        <dbReference type="EMBL" id="AJK50719.1"/>
    </source>
</evidence>
<dbReference type="SUPFAM" id="SSF46785">
    <property type="entry name" value="Winged helix' DNA-binding domain"/>
    <property type="match status" value="1"/>
</dbReference>
<reference evidence="9" key="1">
    <citation type="submission" date="2011-03" db="EMBL/GenBank/DDBJ databases">
        <authorList>
            <person name="Voget S."/>
            <person name="Streit W.R."/>
            <person name="Jaeger K.E."/>
            <person name="Daniel R."/>
        </authorList>
    </citation>
    <scope>NUCLEOTIDE SEQUENCE [LARGE SCALE GENOMIC DNA]</scope>
    <source>
        <strain evidence="9">PG1</strain>
    </source>
</reference>
<dbReference type="SUPFAM" id="SSF53383">
    <property type="entry name" value="PLP-dependent transferases"/>
    <property type="match status" value="1"/>
</dbReference>
<dbReference type="InterPro" id="IPR036390">
    <property type="entry name" value="WH_DNA-bd_sf"/>
</dbReference>
<dbReference type="PROSITE" id="PS50949">
    <property type="entry name" value="HTH_GNTR"/>
    <property type="match status" value="1"/>
</dbReference>
<protein>
    <submittedName>
        <fullName evidence="8">Putative transcriptional regulator, GntR family with aminotransferase domain</fullName>
    </submittedName>
</protein>
<dbReference type="Pfam" id="PF00392">
    <property type="entry name" value="GntR"/>
    <property type="match status" value="1"/>
</dbReference>
<evidence type="ECO:0000256" key="6">
    <source>
        <dbReference type="SAM" id="MobiDB-lite"/>
    </source>
</evidence>
<feature type="domain" description="HTH gntR-type" evidence="7">
    <location>
        <begin position="21"/>
        <end position="89"/>
    </location>
</feature>
<keyword evidence="2" id="KW-0663">Pyridoxal phosphate</keyword>
<accession>A0A0B6S8F7</accession>
<organism evidence="8 9">
    <name type="scientific">Burkholderia plantarii</name>
    <dbReference type="NCBI Taxonomy" id="41899"/>
    <lineage>
        <taxon>Bacteria</taxon>
        <taxon>Pseudomonadati</taxon>
        <taxon>Pseudomonadota</taxon>
        <taxon>Betaproteobacteria</taxon>
        <taxon>Burkholderiales</taxon>
        <taxon>Burkholderiaceae</taxon>
        <taxon>Burkholderia</taxon>
    </lineage>
</organism>
<dbReference type="GO" id="GO:0003700">
    <property type="term" value="F:DNA-binding transcription factor activity"/>
    <property type="evidence" value="ECO:0007669"/>
    <property type="project" value="InterPro"/>
</dbReference>
<dbReference type="PRINTS" id="PR00035">
    <property type="entry name" value="HTHGNTR"/>
</dbReference>
<keyword evidence="3" id="KW-0805">Transcription regulation</keyword>
<feature type="region of interest" description="Disordered" evidence="6">
    <location>
        <begin position="111"/>
        <end position="135"/>
    </location>
</feature>
<evidence type="ECO:0000256" key="2">
    <source>
        <dbReference type="ARBA" id="ARBA00022898"/>
    </source>
</evidence>
<dbReference type="SMART" id="SM00345">
    <property type="entry name" value="HTH_GNTR"/>
    <property type="match status" value="1"/>
</dbReference>
<name>A0A0B6S8F7_BURPL</name>
<evidence type="ECO:0000256" key="5">
    <source>
        <dbReference type="ARBA" id="ARBA00023163"/>
    </source>
</evidence>
<proteinExistence type="inferred from homology"/>
<dbReference type="GO" id="GO:0003677">
    <property type="term" value="F:DNA binding"/>
    <property type="evidence" value="ECO:0007669"/>
    <property type="project" value="UniProtKB-KW"/>
</dbReference>
<dbReference type="InterPro" id="IPR051446">
    <property type="entry name" value="HTH_trans_reg/aminotransferase"/>
</dbReference>
<evidence type="ECO:0000256" key="4">
    <source>
        <dbReference type="ARBA" id="ARBA00023125"/>
    </source>
</evidence>
<evidence type="ECO:0000256" key="3">
    <source>
        <dbReference type="ARBA" id="ARBA00023015"/>
    </source>
</evidence>
<dbReference type="EMBL" id="CP002581">
    <property type="protein sequence ID" value="AJK50719.1"/>
    <property type="molecule type" value="Genomic_DNA"/>
</dbReference>
<gene>
    <name evidence="8" type="ORF">BGL_2c26650</name>
</gene>
<dbReference type="AlphaFoldDB" id="A0A0B6S8F7"/>
<dbReference type="KEGG" id="bgp:BGL_2c26650"/>
<keyword evidence="8" id="KW-0032">Aminotransferase</keyword>
<dbReference type="InterPro" id="IPR000524">
    <property type="entry name" value="Tscrpt_reg_HTH_GntR"/>
</dbReference>
<dbReference type="InterPro" id="IPR036388">
    <property type="entry name" value="WH-like_DNA-bd_sf"/>
</dbReference>
<dbReference type="InterPro" id="IPR004839">
    <property type="entry name" value="Aminotransferase_I/II_large"/>
</dbReference>
<dbReference type="PANTHER" id="PTHR46577:SF1">
    <property type="entry name" value="HTH-TYPE TRANSCRIPTIONAL REGULATORY PROTEIN GABR"/>
    <property type="match status" value="1"/>
</dbReference>
<dbReference type="GO" id="GO:0008483">
    <property type="term" value="F:transaminase activity"/>
    <property type="evidence" value="ECO:0007669"/>
    <property type="project" value="UniProtKB-KW"/>
</dbReference>
<dbReference type="CDD" id="cd00609">
    <property type="entry name" value="AAT_like"/>
    <property type="match status" value="1"/>
</dbReference>
<dbReference type="Proteomes" id="UP000031838">
    <property type="component" value="Chromosome 2"/>
</dbReference>
<keyword evidence="4" id="KW-0238">DNA-binding</keyword>
<dbReference type="Gene3D" id="1.10.10.10">
    <property type="entry name" value="Winged helix-like DNA-binding domain superfamily/Winged helix DNA-binding domain"/>
    <property type="match status" value="1"/>
</dbReference>
<dbReference type="InterPro" id="IPR015421">
    <property type="entry name" value="PyrdxlP-dep_Trfase_major"/>
</dbReference>
<keyword evidence="9" id="KW-1185">Reference proteome</keyword>
<reference evidence="8 9" key="2">
    <citation type="journal article" date="2016" name="Appl. Microbiol. Biotechnol.">
        <title>Mutations improving production and secretion of extracellular lipase by Burkholderia glumae PG1.</title>
        <authorList>
            <person name="Knapp A."/>
            <person name="Voget S."/>
            <person name="Gao R."/>
            <person name="Zaburannyi N."/>
            <person name="Krysciak D."/>
            <person name="Breuer M."/>
            <person name="Hauer B."/>
            <person name="Streit W.R."/>
            <person name="Muller R."/>
            <person name="Daniel R."/>
            <person name="Jaeger K.E."/>
        </authorList>
    </citation>
    <scope>NUCLEOTIDE SEQUENCE [LARGE SCALE GENOMIC DNA]</scope>
    <source>
        <strain evidence="8 9">PG1</strain>
    </source>
</reference>
<dbReference type="CDD" id="cd07377">
    <property type="entry name" value="WHTH_GntR"/>
    <property type="match status" value="1"/>
</dbReference>
<evidence type="ECO:0000256" key="1">
    <source>
        <dbReference type="ARBA" id="ARBA00005384"/>
    </source>
</evidence>
<sequence length="603" mass="62748">MARTAKTPEIPSLGPLDRAAGQLSRQLAQRLRDAIGRGELRAGEPLPATRPLAQALGVARGTVTEAFEQLIAEGFLVARGRTGTWVAAAVMPTAGGASGVDAWVVPRAADGGPLRSGRRGRPGGQVDFASGRESMADGDRLDTAAYISRSVHAVGREPAADGDRLGDTAACVAPSVHAAGRPAAAGGGASPALPLSSPPSRSRGEPATPARLPGPAAAFAAIAADFEPLPPVPFAVSVPGGPTLPDAAWRRLGNRLRARGAAVPSGYGDPRGVAALREAIAGYVRRSRSVRCDADQVIVTSGTQQGLFLASQVLLGAGDAAWVENPAYRGITAILESTGRRDAIVRVPVDAEGLDVEAGLRLAPHARAAFVTPSHQYPLGMPLSVARRAALVDWARAAGAWVVEDDYDSELRYAGHPFPAMQGLDPQRVVYLGTFSKILFPSLRLGYAIVPGALAAAFRGARVLMDRHAPEADQHVLAAFIAEGHLDRHIRRVRGVYAARRARLIATLDAALPPALAWRAPSDQGMHLVLWLASGFDDRRVVALAREAGVAVRPVSPMYAPGTARPGLVLGFGGFDEARMDEAALRLAAVVRLAAQEAGLGAG</sequence>